<feature type="chain" id="PRO_5003684620" description="PepSY domain-containing protein" evidence="1">
    <location>
        <begin position="21"/>
        <end position="129"/>
    </location>
</feature>
<evidence type="ECO:0000313" key="2">
    <source>
        <dbReference type="EMBL" id="AFL86795.1"/>
    </source>
</evidence>
<gene>
    <name evidence="2" type="ordered locus">Terro_0452</name>
</gene>
<dbReference type="Proteomes" id="UP000006056">
    <property type="component" value="Chromosome"/>
</dbReference>
<dbReference type="HOGENOM" id="CLU_1947794_0_0_0"/>
<dbReference type="OrthoDB" id="123009at2"/>
<feature type="signal peptide" evidence="1">
    <location>
        <begin position="1"/>
        <end position="20"/>
    </location>
</feature>
<protein>
    <recommendedName>
        <fullName evidence="4">PepSY domain-containing protein</fullName>
    </recommendedName>
</protein>
<organism evidence="2 3">
    <name type="scientific">Terriglobus roseus (strain DSM 18391 / NRRL B-41598 / KBS 63)</name>
    <dbReference type="NCBI Taxonomy" id="926566"/>
    <lineage>
        <taxon>Bacteria</taxon>
        <taxon>Pseudomonadati</taxon>
        <taxon>Acidobacteriota</taxon>
        <taxon>Terriglobia</taxon>
        <taxon>Terriglobales</taxon>
        <taxon>Acidobacteriaceae</taxon>
        <taxon>Terriglobus</taxon>
    </lineage>
</organism>
<keyword evidence="3" id="KW-1185">Reference proteome</keyword>
<evidence type="ECO:0000313" key="3">
    <source>
        <dbReference type="Proteomes" id="UP000006056"/>
    </source>
</evidence>
<dbReference type="KEGG" id="trs:Terro_0452"/>
<evidence type="ECO:0008006" key="4">
    <source>
        <dbReference type="Google" id="ProtNLM"/>
    </source>
</evidence>
<proteinExistence type="predicted"/>
<sequence length="129" mass="13697">MTMRLSTLALSSAIALAAHAASNVVPTPTRSACRATLSQADARLLAAATPNARAFQQNLHASLSTAIERSNATNVAVRVQATTPDHGKQEVGVYTVNLRSGRVTDDDQEPADDRETGAVRQRLIAKHCH</sequence>
<dbReference type="AlphaFoldDB" id="I3ZC27"/>
<reference evidence="2 3" key="1">
    <citation type="submission" date="2012-06" db="EMBL/GenBank/DDBJ databases">
        <title>Complete genome of Terriglobus roseus DSM 18391.</title>
        <authorList>
            <consortium name="US DOE Joint Genome Institute (JGI-PGF)"/>
            <person name="Lucas S."/>
            <person name="Copeland A."/>
            <person name="Lapidus A."/>
            <person name="Glavina del Rio T."/>
            <person name="Dalin E."/>
            <person name="Tice H."/>
            <person name="Bruce D."/>
            <person name="Goodwin L."/>
            <person name="Pitluck S."/>
            <person name="Peters L."/>
            <person name="Mikhailova N."/>
            <person name="Munk A.C.C."/>
            <person name="Kyrpides N."/>
            <person name="Mavromatis K."/>
            <person name="Ivanova N."/>
            <person name="Brettin T."/>
            <person name="Detter J.C."/>
            <person name="Han C."/>
            <person name="Larimer F."/>
            <person name="Land M."/>
            <person name="Hauser L."/>
            <person name="Markowitz V."/>
            <person name="Cheng J.-F."/>
            <person name="Hugenholtz P."/>
            <person name="Woyke T."/>
            <person name="Wu D."/>
            <person name="Brambilla E."/>
            <person name="Klenk H.-P."/>
            <person name="Eisen J.A."/>
        </authorList>
    </citation>
    <scope>NUCLEOTIDE SEQUENCE [LARGE SCALE GENOMIC DNA]</scope>
    <source>
        <strain evidence="3">DSM 18391 / NRRL B-41598 / KBS 63</strain>
    </source>
</reference>
<dbReference type="EMBL" id="CP003379">
    <property type="protein sequence ID" value="AFL86795.1"/>
    <property type="molecule type" value="Genomic_DNA"/>
</dbReference>
<accession>I3ZC27</accession>
<name>I3ZC27_TERRK</name>
<keyword evidence="1" id="KW-0732">Signal</keyword>
<evidence type="ECO:0000256" key="1">
    <source>
        <dbReference type="SAM" id="SignalP"/>
    </source>
</evidence>
<dbReference type="STRING" id="926566.Terro_0452"/>
<dbReference type="RefSeq" id="WP_014784364.1">
    <property type="nucleotide sequence ID" value="NC_018014.1"/>
</dbReference>